<sequence length="676" mass="71699">MVERVGSNIINQLGSGSGIDTQNIVDQLVELERLPEDRRLDQREERIEAQISGLGLLRSAVDELEGAMTPLANADTFDAKQASISDTSLMAVNKLNPEAVPGNYRIKVEQVAQSQSLASGTYASLDSAVGEGSLTIRFGDWASDLSTFTADADATGATIEIDQSNNSLSGLRDAINDSEIGVQASIVGQEGSYQLLLTGPTGATRELEITATEGASPGLANFTFNESAQNFAQQQEGLDAIVRVNGLQVTRNSNVITDVIEGVEFELFNSSATEEISINVTEDRSLAEQAIRDFVDAYNTFYTETNRLISRDEGEDGKGSLSNDPLAGNMLRTIRSMIGSAMPGIDSDFNSLATIGIRTKIDGTLEIADDGEATDFDETISNNFEQVRNLFVPNTESSDSKVNVTAFGSRTQPGSYAVEITQEATKGILTADPVALAFPLDTTGKDYSFAVKVDGKQSATITLPDGKTYASGAELAEDFQTLINADSTLKDGFAKVNVSYNTTTGALEFQSDSYGAISNVEFTAVGADMADLGVAVGVGTAGQDVAGTVDGEAAFGFGNVLRPAIGSPAEGLSMTIAPGATSATVGFSRGLGGMLTGIVDSYVRNSGLISQRETNLREDKSDIADAREALDRRSEAFRARQEAQFRAMEQIVRSLNSTGDFLEGINDRLPFTAPPR</sequence>
<feature type="domain" description="Flagellar hook-associated protein 2 C-terminal" evidence="7">
    <location>
        <begin position="239"/>
        <end position="401"/>
    </location>
</feature>
<dbReference type="InterPro" id="IPR010809">
    <property type="entry name" value="FliD_C"/>
</dbReference>
<dbReference type="GO" id="GO:0009421">
    <property type="term" value="C:bacterial-type flagellum filament cap"/>
    <property type="evidence" value="ECO:0007669"/>
    <property type="project" value="InterPro"/>
</dbReference>
<keyword evidence="4 5" id="KW-0975">Bacterial flagellum</keyword>
<accession>A0A3N1NVN7</accession>
<comment type="similarity">
    <text evidence="1 5">Belongs to the FliD family.</text>
</comment>
<dbReference type="Pfam" id="PF02465">
    <property type="entry name" value="FliD_N"/>
    <property type="match status" value="1"/>
</dbReference>
<dbReference type="Pfam" id="PF07195">
    <property type="entry name" value="FliD_C"/>
    <property type="match status" value="2"/>
</dbReference>
<dbReference type="InterPro" id="IPR040026">
    <property type="entry name" value="FliD"/>
</dbReference>
<dbReference type="PANTHER" id="PTHR30288:SF0">
    <property type="entry name" value="FLAGELLAR HOOK-ASSOCIATED PROTEIN 2"/>
    <property type="match status" value="1"/>
</dbReference>
<evidence type="ECO:0000256" key="1">
    <source>
        <dbReference type="ARBA" id="ARBA00009764"/>
    </source>
</evidence>
<proteinExistence type="inferred from homology"/>
<feature type="domain" description="Flagellar hook-associated protein 2 C-terminal" evidence="7">
    <location>
        <begin position="582"/>
        <end position="657"/>
    </location>
</feature>
<dbReference type="EMBL" id="RJUK01000001">
    <property type="protein sequence ID" value="ROQ19929.1"/>
    <property type="molecule type" value="Genomic_DNA"/>
</dbReference>
<comment type="subunit">
    <text evidence="2 5">Homopentamer.</text>
</comment>
<keyword evidence="8" id="KW-0282">Flagellum</keyword>
<keyword evidence="8" id="KW-0966">Cell projection</keyword>
<name>A0A3N1NVN7_9GAMM</name>
<evidence type="ECO:0000256" key="2">
    <source>
        <dbReference type="ARBA" id="ARBA00011255"/>
    </source>
</evidence>
<feature type="domain" description="Flagellar hook-associated protein 2 N-terminal" evidence="6">
    <location>
        <begin position="17"/>
        <end position="115"/>
    </location>
</feature>
<evidence type="ECO:0000256" key="4">
    <source>
        <dbReference type="ARBA" id="ARBA00023143"/>
    </source>
</evidence>
<comment type="subcellular location">
    <subcellularLocation>
        <location evidence="5">Secreted</location>
    </subcellularLocation>
    <subcellularLocation>
        <location evidence="5">Bacterial flagellum</location>
    </subcellularLocation>
</comment>
<evidence type="ECO:0000313" key="8">
    <source>
        <dbReference type="EMBL" id="ROQ19929.1"/>
    </source>
</evidence>
<comment type="function">
    <text evidence="5">Required for morphogenesis and for the elongation of the flagellar filament by facilitating polymerization of the flagellin monomers at the tip of growing filament. Forms a capping structure, which prevents flagellin subunits (transported through the central channel of the flagellum) from leaking out without polymerization at the distal end.</text>
</comment>
<dbReference type="GO" id="GO:0005576">
    <property type="term" value="C:extracellular region"/>
    <property type="evidence" value="ECO:0007669"/>
    <property type="project" value="UniProtKB-SubCell"/>
</dbReference>
<dbReference type="PANTHER" id="PTHR30288">
    <property type="entry name" value="FLAGELLAR CAP/ASSEMBLY PROTEIN FLID"/>
    <property type="match status" value="1"/>
</dbReference>
<dbReference type="GO" id="GO:0071973">
    <property type="term" value="P:bacterial-type flagellum-dependent cell motility"/>
    <property type="evidence" value="ECO:0007669"/>
    <property type="project" value="TreeGrafter"/>
</dbReference>
<protein>
    <recommendedName>
        <fullName evidence="5">Flagellar hook-associated protein 2</fullName>
        <shortName evidence="5">HAP2</shortName>
    </recommendedName>
    <alternativeName>
        <fullName evidence="5">Flagellar cap protein</fullName>
    </alternativeName>
</protein>
<dbReference type="Proteomes" id="UP000273643">
    <property type="component" value="Unassembled WGS sequence"/>
</dbReference>
<keyword evidence="9" id="KW-1185">Reference proteome</keyword>
<dbReference type="InterPro" id="IPR003481">
    <property type="entry name" value="FliD_N"/>
</dbReference>
<dbReference type="GO" id="GO:0009424">
    <property type="term" value="C:bacterial-type flagellum hook"/>
    <property type="evidence" value="ECO:0007669"/>
    <property type="project" value="UniProtKB-UniRule"/>
</dbReference>
<reference evidence="8 9" key="1">
    <citation type="submission" date="2018-11" db="EMBL/GenBank/DDBJ databases">
        <title>Genomic Encyclopedia of Type Strains, Phase IV (KMG-IV): sequencing the most valuable type-strain genomes for metagenomic binning, comparative biology and taxonomic classification.</title>
        <authorList>
            <person name="Goeker M."/>
        </authorList>
    </citation>
    <scope>NUCLEOTIDE SEQUENCE [LARGE SCALE GENOMIC DNA]</scope>
    <source>
        <strain evidence="8 9">DSM 16974</strain>
    </source>
</reference>
<dbReference type="AlphaFoldDB" id="A0A3N1NVN7"/>
<dbReference type="OrthoDB" id="9810816at2"/>
<organism evidence="8 9">
    <name type="scientific">Marinimicrobium koreense</name>
    <dbReference type="NCBI Taxonomy" id="306545"/>
    <lineage>
        <taxon>Bacteria</taxon>
        <taxon>Pseudomonadati</taxon>
        <taxon>Pseudomonadota</taxon>
        <taxon>Gammaproteobacteria</taxon>
        <taxon>Cellvibrionales</taxon>
        <taxon>Cellvibrionaceae</taxon>
        <taxon>Marinimicrobium</taxon>
    </lineage>
</organism>
<evidence type="ECO:0000259" key="7">
    <source>
        <dbReference type="Pfam" id="PF07195"/>
    </source>
</evidence>
<comment type="caution">
    <text evidence="8">The sequence shown here is derived from an EMBL/GenBank/DDBJ whole genome shotgun (WGS) entry which is preliminary data.</text>
</comment>
<evidence type="ECO:0000256" key="3">
    <source>
        <dbReference type="ARBA" id="ARBA00023054"/>
    </source>
</evidence>
<dbReference type="RefSeq" id="WP_123637200.1">
    <property type="nucleotide sequence ID" value="NZ_RJUK01000001.1"/>
</dbReference>
<evidence type="ECO:0000256" key="5">
    <source>
        <dbReference type="RuleBase" id="RU362066"/>
    </source>
</evidence>
<keyword evidence="3" id="KW-0175">Coiled coil</keyword>
<evidence type="ECO:0000259" key="6">
    <source>
        <dbReference type="Pfam" id="PF02465"/>
    </source>
</evidence>
<keyword evidence="5" id="KW-0964">Secreted</keyword>
<evidence type="ECO:0000313" key="9">
    <source>
        <dbReference type="Proteomes" id="UP000273643"/>
    </source>
</evidence>
<gene>
    <name evidence="8" type="ORF">EDC38_0520</name>
</gene>
<keyword evidence="8" id="KW-0969">Cilium</keyword>
<dbReference type="GO" id="GO:0007155">
    <property type="term" value="P:cell adhesion"/>
    <property type="evidence" value="ECO:0007669"/>
    <property type="project" value="InterPro"/>
</dbReference>